<feature type="domain" description="F-box" evidence="6">
    <location>
        <begin position="186"/>
        <end position="233"/>
    </location>
</feature>
<dbReference type="InterPro" id="IPR036322">
    <property type="entry name" value="WD40_repeat_dom_sf"/>
</dbReference>
<dbReference type="InterPro" id="IPR001680">
    <property type="entry name" value="WD40_rpt"/>
</dbReference>
<dbReference type="AlphaFoldDB" id="A0A316U4D3"/>
<dbReference type="SMART" id="SM00320">
    <property type="entry name" value="WD40"/>
    <property type="match status" value="7"/>
</dbReference>
<organism evidence="8 9">
    <name type="scientific">Pseudomicrostroma glucosiphilum</name>
    <dbReference type="NCBI Taxonomy" id="1684307"/>
    <lineage>
        <taxon>Eukaryota</taxon>
        <taxon>Fungi</taxon>
        <taxon>Dikarya</taxon>
        <taxon>Basidiomycota</taxon>
        <taxon>Ustilaginomycotina</taxon>
        <taxon>Exobasidiomycetes</taxon>
        <taxon>Microstromatales</taxon>
        <taxon>Microstromatales incertae sedis</taxon>
        <taxon>Pseudomicrostroma</taxon>
    </lineage>
</organism>
<feature type="compositionally biased region" description="Pro residues" evidence="5">
    <location>
        <begin position="66"/>
        <end position="77"/>
    </location>
</feature>
<feature type="repeat" description="WD" evidence="3">
    <location>
        <begin position="1022"/>
        <end position="1061"/>
    </location>
</feature>
<evidence type="ECO:0000256" key="2">
    <source>
        <dbReference type="ARBA" id="ARBA00022737"/>
    </source>
</evidence>
<dbReference type="PROSITE" id="PS50082">
    <property type="entry name" value="WD_REPEATS_2"/>
    <property type="match status" value="5"/>
</dbReference>
<feature type="compositionally biased region" description="Polar residues" evidence="5">
    <location>
        <begin position="722"/>
        <end position="739"/>
    </location>
</feature>
<evidence type="ECO:0000259" key="6">
    <source>
        <dbReference type="PROSITE" id="PS50181"/>
    </source>
</evidence>
<evidence type="ECO:0000259" key="7">
    <source>
        <dbReference type="PROSITE" id="PS50966"/>
    </source>
</evidence>
<dbReference type="PROSITE" id="PS50181">
    <property type="entry name" value="FBOX"/>
    <property type="match status" value="1"/>
</dbReference>
<feature type="compositionally biased region" description="Polar residues" evidence="5">
    <location>
        <begin position="758"/>
        <end position="767"/>
    </location>
</feature>
<dbReference type="EMBL" id="KZ819329">
    <property type="protein sequence ID" value="PWN20119.1"/>
    <property type="molecule type" value="Genomic_DNA"/>
</dbReference>
<feature type="region of interest" description="Disordered" evidence="5">
    <location>
        <begin position="703"/>
        <end position="744"/>
    </location>
</feature>
<feature type="region of interest" description="Disordered" evidence="5">
    <location>
        <begin position="756"/>
        <end position="800"/>
    </location>
</feature>
<dbReference type="GeneID" id="37014519"/>
<evidence type="ECO:0000256" key="1">
    <source>
        <dbReference type="ARBA" id="ARBA00022574"/>
    </source>
</evidence>
<feature type="region of interest" description="Disordered" evidence="5">
    <location>
        <begin position="845"/>
        <end position="930"/>
    </location>
</feature>
<feature type="compositionally biased region" description="Polar residues" evidence="5">
    <location>
        <begin position="46"/>
        <end position="58"/>
    </location>
</feature>
<dbReference type="PROSITE" id="PS50294">
    <property type="entry name" value="WD_REPEATS_REGION"/>
    <property type="match status" value="4"/>
</dbReference>
<dbReference type="SMART" id="SM00256">
    <property type="entry name" value="FBOX"/>
    <property type="match status" value="1"/>
</dbReference>
<feature type="repeat" description="WD" evidence="3">
    <location>
        <begin position="1062"/>
        <end position="1101"/>
    </location>
</feature>
<feature type="region of interest" description="Disordered" evidence="5">
    <location>
        <begin position="351"/>
        <end position="375"/>
    </location>
</feature>
<feature type="region of interest" description="Disordered" evidence="5">
    <location>
        <begin position="303"/>
        <end position="336"/>
    </location>
</feature>
<keyword evidence="4" id="KW-0479">Metal-binding</keyword>
<reference evidence="8 9" key="1">
    <citation type="journal article" date="2018" name="Mol. Biol. Evol.">
        <title>Broad Genomic Sampling Reveals a Smut Pathogenic Ancestry of the Fungal Clade Ustilaginomycotina.</title>
        <authorList>
            <person name="Kijpornyongpan T."/>
            <person name="Mondo S.J."/>
            <person name="Barry K."/>
            <person name="Sandor L."/>
            <person name="Lee J."/>
            <person name="Lipzen A."/>
            <person name="Pangilinan J."/>
            <person name="LaButti K."/>
            <person name="Hainaut M."/>
            <person name="Henrissat B."/>
            <person name="Grigoriev I.V."/>
            <person name="Spatafora J.W."/>
            <person name="Aime M.C."/>
        </authorList>
    </citation>
    <scope>NUCLEOTIDE SEQUENCE [LARGE SCALE GENOMIC DNA]</scope>
    <source>
        <strain evidence="8 9">MCA 4718</strain>
    </source>
</reference>
<evidence type="ECO:0000313" key="8">
    <source>
        <dbReference type="EMBL" id="PWN20119.1"/>
    </source>
</evidence>
<dbReference type="InterPro" id="IPR050349">
    <property type="entry name" value="WD_LIS1/nudF_dynein_reg"/>
</dbReference>
<dbReference type="OrthoDB" id="190105at2759"/>
<dbReference type="CDD" id="cd00200">
    <property type="entry name" value="WD40"/>
    <property type="match status" value="1"/>
</dbReference>
<dbReference type="Gene3D" id="2.130.10.10">
    <property type="entry name" value="YVTN repeat-like/Quinoprotein amine dehydrogenase"/>
    <property type="match status" value="1"/>
</dbReference>
<dbReference type="RefSeq" id="XP_025347279.1">
    <property type="nucleotide sequence ID" value="XM_025492785.1"/>
</dbReference>
<dbReference type="SUPFAM" id="SSF81383">
    <property type="entry name" value="F-box domain"/>
    <property type="match status" value="1"/>
</dbReference>
<feature type="region of interest" description="Disordered" evidence="5">
    <location>
        <begin position="642"/>
        <end position="686"/>
    </location>
</feature>
<feature type="repeat" description="WD" evidence="3">
    <location>
        <begin position="950"/>
        <end position="979"/>
    </location>
</feature>
<dbReference type="STRING" id="1684307.A0A316U4D3"/>
<proteinExistence type="predicted"/>
<protein>
    <submittedName>
        <fullName evidence="8">WD40 repeat-like protein</fullName>
    </submittedName>
</protein>
<dbReference type="InterPro" id="IPR007527">
    <property type="entry name" value="Znf_SWIM"/>
</dbReference>
<dbReference type="InterPro" id="IPR020472">
    <property type="entry name" value="WD40_PAC1"/>
</dbReference>
<evidence type="ECO:0000256" key="5">
    <source>
        <dbReference type="SAM" id="MobiDB-lite"/>
    </source>
</evidence>
<dbReference type="PROSITE" id="PS50966">
    <property type="entry name" value="ZF_SWIM"/>
    <property type="match status" value="1"/>
</dbReference>
<dbReference type="Proteomes" id="UP000245942">
    <property type="component" value="Unassembled WGS sequence"/>
</dbReference>
<keyword evidence="4" id="KW-0862">Zinc</keyword>
<keyword evidence="9" id="KW-1185">Reference proteome</keyword>
<feature type="compositionally biased region" description="Low complexity" evidence="5">
    <location>
        <begin position="1"/>
        <end position="13"/>
    </location>
</feature>
<dbReference type="Pfam" id="PF00400">
    <property type="entry name" value="WD40"/>
    <property type="match status" value="5"/>
</dbReference>
<dbReference type="PANTHER" id="PTHR44129">
    <property type="entry name" value="WD REPEAT-CONTAINING PROTEIN POP1"/>
    <property type="match status" value="1"/>
</dbReference>
<evidence type="ECO:0000313" key="9">
    <source>
        <dbReference type="Proteomes" id="UP000245942"/>
    </source>
</evidence>
<dbReference type="InterPro" id="IPR015943">
    <property type="entry name" value="WD40/YVTN_repeat-like_dom_sf"/>
</dbReference>
<feature type="region of interest" description="Disordered" evidence="5">
    <location>
        <begin position="1"/>
        <end position="124"/>
    </location>
</feature>
<dbReference type="PROSITE" id="PS00678">
    <property type="entry name" value="WD_REPEATS_1"/>
    <property type="match status" value="4"/>
</dbReference>
<name>A0A316U4D3_9BASI</name>
<dbReference type="Pfam" id="PF12937">
    <property type="entry name" value="F-box-like"/>
    <property type="match status" value="1"/>
</dbReference>
<feature type="compositionally biased region" description="Polar residues" evidence="5">
    <location>
        <begin position="113"/>
        <end position="124"/>
    </location>
</feature>
<dbReference type="InterPro" id="IPR019775">
    <property type="entry name" value="WD40_repeat_CS"/>
</dbReference>
<keyword evidence="4" id="KW-0863">Zinc-finger</keyword>
<feature type="compositionally biased region" description="Acidic residues" evidence="5">
    <location>
        <begin position="95"/>
        <end position="108"/>
    </location>
</feature>
<dbReference type="PRINTS" id="PR00320">
    <property type="entry name" value="GPROTEINBRPT"/>
</dbReference>
<feature type="region of interest" description="Disordered" evidence="5">
    <location>
        <begin position="465"/>
        <end position="531"/>
    </location>
</feature>
<feature type="compositionally biased region" description="Basic residues" evidence="5">
    <location>
        <begin position="857"/>
        <end position="869"/>
    </location>
</feature>
<evidence type="ECO:0000256" key="3">
    <source>
        <dbReference type="PROSITE-ProRule" id="PRU00221"/>
    </source>
</evidence>
<feature type="repeat" description="WD" evidence="3">
    <location>
        <begin position="980"/>
        <end position="1021"/>
    </location>
</feature>
<gene>
    <name evidence="8" type="ORF">BCV69DRAFT_283652</name>
</gene>
<keyword evidence="1 3" id="KW-0853">WD repeat</keyword>
<sequence>MSSSSSSFASGSARQTDDGLSTQADAGGSNHLSPLSSRAPLHLNIPATSAGSTTTMSIPSAAPRMPVSPPTPAPSPRPRPRNQPSRSYDANESMSTDDDADDPLDESNLDLAASSSTSNGVLTSPQVASSSSAWIMDPQALTRAATLLLPTLPSSSRLTIVSDLLMLLSPAELAQIAALVSSKLRVDFLSALPIEVSLHVLSYIEDPLTLARAGQVSRFWRSLVNDEHTWEAMCSKYRYRYRKPSTAISAVAAAAGSRERSGTPTSGTDLLASLYRRYRQRGLDPSNARDELRALHDLFLAKQQEQEQSSSGGSGRPGSSRRPGATAPSIPSMSSADLRFYEQLEQIVQEESRERYGDGGPSSPAASLSTGRAYETDSGASRMGWLSAGPAATRFPRTPRASVQSRLPALNTGPPELAFERTSAPSTTNAAPALSGPFSSWTGGLGLPWGLSELIHLPSSLTGGPPPATAAISARQPAIPPPHAAGGASRLATTAGRRTASDQWNRREVSVPRSTDAVGLGQPPTSTSRPAMRAATYAASSSAIDPGSAPGSFSYKAHFKRNYLTESNWHRGGRLLTNHVSNGGDPTCTCIAMDERYLIIGMANGNIHIFDSRSGLYERSIRGRPENGVWCIVLVSKTKGVRKDAGNAEEAAAGKGKGKDDSEGATPPYTARQDAEGRTTHITTHDDLTLVKHDVRLTEELEALKHGQNTKRKRGGQGRGSAKSNTTGKTGQASGSNGDETSDDQTLHWFHQARKALQQGSTTSSTEAARGTTESIRHSRERSTSDATDDPDMIGGYPRDLVEAGPAFIRDSMQAQARRSGSGVSAADRQRWEIAVQEMERDITRVREEHGITGQRRIPRPGPRAKGKKRADEDVEMGEEAGSSSQPATQSTSDMDDDAMEEDGENAAEDDDDDDADSSASSGEEYQGFSMGIGGTANGLGTLCGATRGFGNSSALLVSGGCDREVKVWDVATGKLKFTMQGHASTVRCLRVLDGRPIAISGGRDSTVRVWDISTGKCLRVLAGHQNSVRCLEVAGNRVATGSYDCTCRIWNVDTGECLHVLRGHYNQIYCVGFDGNKVATGSLDSTVRIWSAESGEPLALLQGHTALVGVLQLSNNLLISGGSDGRIIAYSLSDLSLLYAICAHDNSVSSLQFDEHFILTGGNDGTVRLWNLADGSFIRELVRPGDSIWKLGFREDRVVVVCKEADASLSMEVLDFRPVEGVGEVQG</sequence>
<feature type="compositionally biased region" description="Acidic residues" evidence="5">
    <location>
        <begin position="894"/>
        <end position="917"/>
    </location>
</feature>
<dbReference type="GO" id="GO:0008270">
    <property type="term" value="F:zinc ion binding"/>
    <property type="evidence" value="ECO:0007669"/>
    <property type="project" value="UniProtKB-KW"/>
</dbReference>
<feature type="compositionally biased region" description="Basic and acidic residues" evidence="5">
    <location>
        <begin position="775"/>
        <end position="784"/>
    </location>
</feature>
<dbReference type="SUPFAM" id="SSF50978">
    <property type="entry name" value="WD40 repeat-like"/>
    <property type="match status" value="2"/>
</dbReference>
<accession>A0A316U4D3</accession>
<feature type="repeat" description="WD" evidence="3">
    <location>
        <begin position="1142"/>
        <end position="1181"/>
    </location>
</feature>
<feature type="compositionally biased region" description="Basic and acidic residues" evidence="5">
    <location>
        <begin position="673"/>
        <end position="686"/>
    </location>
</feature>
<evidence type="ECO:0000256" key="4">
    <source>
        <dbReference type="PROSITE-ProRule" id="PRU00325"/>
    </source>
</evidence>
<feature type="compositionally biased region" description="Polar residues" evidence="5">
    <location>
        <begin position="882"/>
        <end position="892"/>
    </location>
</feature>
<dbReference type="InterPro" id="IPR001810">
    <property type="entry name" value="F-box_dom"/>
</dbReference>
<dbReference type="InterPro" id="IPR036047">
    <property type="entry name" value="F-box-like_dom_sf"/>
</dbReference>
<feature type="domain" description="SWIM-type" evidence="7">
    <location>
        <begin position="1037"/>
        <end position="1069"/>
    </location>
</feature>
<feature type="region of interest" description="Disordered" evidence="5">
    <location>
        <begin position="392"/>
        <end position="414"/>
    </location>
</feature>
<dbReference type="Gene3D" id="1.20.1280.50">
    <property type="match status" value="1"/>
</dbReference>
<feature type="compositionally biased region" description="Polar residues" evidence="5">
    <location>
        <begin position="18"/>
        <end position="36"/>
    </location>
</feature>
<keyword evidence="2" id="KW-0677">Repeat</keyword>